<dbReference type="FunFam" id="3.30.160.20:FF:000011">
    <property type="entry name" value="double-stranded RNA-specific editase 1 isoform X1"/>
    <property type="match status" value="1"/>
</dbReference>
<keyword evidence="2" id="KW-0479">Metal-binding</keyword>
<comment type="subcellular location">
    <subcellularLocation>
        <location evidence="1">Nucleus</location>
    </subcellularLocation>
</comment>
<comment type="caution">
    <text evidence="12">The sequence shown here is derived from an EMBL/GenBank/DDBJ whole genome shotgun (WGS) entry which is preliminary data.</text>
</comment>
<dbReference type="GO" id="GO:0005737">
    <property type="term" value="C:cytoplasm"/>
    <property type="evidence" value="ECO:0007669"/>
    <property type="project" value="TreeGrafter"/>
</dbReference>
<feature type="region of interest" description="Disordered" evidence="9">
    <location>
        <begin position="1482"/>
        <end position="1509"/>
    </location>
</feature>
<dbReference type="EMBL" id="JADDUC010000004">
    <property type="protein sequence ID" value="KAG0134572.1"/>
    <property type="molecule type" value="Genomic_DNA"/>
</dbReference>
<dbReference type="PROSITE" id="PS50137">
    <property type="entry name" value="DS_RBD"/>
    <property type="match status" value="2"/>
</dbReference>
<dbReference type="InterPro" id="IPR002466">
    <property type="entry name" value="A_deamin"/>
</dbReference>
<dbReference type="InterPro" id="IPR014720">
    <property type="entry name" value="dsRBD_dom"/>
</dbReference>
<dbReference type="EMBL" id="JADDUC020000001">
    <property type="protein sequence ID" value="KAI1242606.1"/>
    <property type="molecule type" value="Genomic_DNA"/>
</dbReference>
<dbReference type="FunFam" id="3.30.160.20:FF:000009">
    <property type="entry name" value="Adenosine deaminase RNA-specific B2 (inactive)"/>
    <property type="match status" value="1"/>
</dbReference>
<organism evidence="12">
    <name type="scientific">Lamprotornis superbus</name>
    <dbReference type="NCBI Taxonomy" id="245042"/>
    <lineage>
        <taxon>Eukaryota</taxon>
        <taxon>Metazoa</taxon>
        <taxon>Chordata</taxon>
        <taxon>Craniata</taxon>
        <taxon>Vertebrata</taxon>
        <taxon>Euteleostomi</taxon>
        <taxon>Archelosauria</taxon>
        <taxon>Archosauria</taxon>
        <taxon>Dinosauria</taxon>
        <taxon>Saurischia</taxon>
        <taxon>Theropoda</taxon>
        <taxon>Coelurosauria</taxon>
        <taxon>Aves</taxon>
        <taxon>Neognathae</taxon>
        <taxon>Neoaves</taxon>
        <taxon>Telluraves</taxon>
        <taxon>Australaves</taxon>
        <taxon>Passeriformes</taxon>
        <taxon>Sturnidae</taxon>
        <taxon>Lamprotornis</taxon>
    </lineage>
</organism>
<dbReference type="OrthoDB" id="10268011at2759"/>
<evidence type="ECO:0000256" key="1">
    <source>
        <dbReference type="ARBA" id="ARBA00004123"/>
    </source>
</evidence>
<dbReference type="SMART" id="SM00358">
    <property type="entry name" value="DSRM"/>
    <property type="match status" value="2"/>
</dbReference>
<dbReference type="Gene3D" id="3.30.160.20">
    <property type="match status" value="2"/>
</dbReference>
<evidence type="ECO:0000256" key="7">
    <source>
        <dbReference type="ARBA" id="ARBA00023242"/>
    </source>
</evidence>
<evidence type="ECO:0000313" key="12">
    <source>
        <dbReference type="EMBL" id="KAG0134572.1"/>
    </source>
</evidence>
<evidence type="ECO:0000256" key="6">
    <source>
        <dbReference type="ARBA" id="ARBA00022884"/>
    </source>
</evidence>
<evidence type="ECO:0000259" key="11">
    <source>
        <dbReference type="PROSITE" id="PS50141"/>
    </source>
</evidence>
<feature type="region of interest" description="Disordered" evidence="9">
    <location>
        <begin position="427"/>
        <end position="451"/>
    </location>
</feature>
<evidence type="ECO:0000256" key="2">
    <source>
        <dbReference type="ARBA" id="ARBA00022723"/>
    </source>
</evidence>
<evidence type="ECO:0008006" key="15">
    <source>
        <dbReference type="Google" id="ProtNLM"/>
    </source>
</evidence>
<evidence type="ECO:0000313" key="13">
    <source>
        <dbReference type="EMBL" id="KAI1242606.1"/>
    </source>
</evidence>
<feature type="compositionally biased region" description="Basic and acidic residues" evidence="9">
    <location>
        <begin position="684"/>
        <end position="706"/>
    </location>
</feature>
<dbReference type="GO" id="GO:0006396">
    <property type="term" value="P:RNA processing"/>
    <property type="evidence" value="ECO:0007669"/>
    <property type="project" value="InterPro"/>
</dbReference>
<feature type="region of interest" description="Disordered" evidence="9">
    <location>
        <begin position="669"/>
        <end position="720"/>
    </location>
</feature>
<keyword evidence="4" id="KW-0378">Hydrolase</keyword>
<dbReference type="SMART" id="SM00552">
    <property type="entry name" value="ADEAMc"/>
    <property type="match status" value="1"/>
</dbReference>
<dbReference type="PROSITE" id="PS50141">
    <property type="entry name" value="A_DEAMIN_EDITASE"/>
    <property type="match status" value="1"/>
</dbReference>
<feature type="domain" description="A to I editase" evidence="11">
    <location>
        <begin position="1053"/>
        <end position="1380"/>
    </location>
</feature>
<dbReference type="PANTHER" id="PTHR10910">
    <property type="entry name" value="EUKARYOTE SPECIFIC DSRNA BINDING PROTEIN"/>
    <property type="match status" value="1"/>
</dbReference>
<sequence>MVYHTDTAFLSEHLQLVFTEVISAKNVLLGALMCSKGRAWPSEEVPAGAIRRHSRVLQSIQLARPKEVIFPSSMSSSESASHSVRAPGLLYMTLYPIILNNLRAACDMFRIISVIKSRTFDCYCIQEFTVSLWSMNIKSCLRMVFVMCHSSLIKVEDIFNAKDICKINLNLHNFFSNKRYYIEIFGEDITMALPELGMLDLKGQRNFFATELVKEKSGFLLPLEIHQSPKPKYFTINNKFIHILSPIPCLPALERWQSLKAKRQRVHPGQLLLVLLADTDNKGAEDLIIERSALESEQAASERPLGILRYAPNRGITFILLCKPCAEAAQVAPVSSQSPPCSDPGHPFLCPGKVWPAMAASPLPNILTTTTTKSLQLYHFLQAVVRPCKAASGVEMVHRQRQQGEEGAARETGEKYMNCCQHFPEQPGQSLESLSTGELSPQQKVPMPQGKDGCLVFETGKGSRRTMAQFPDLVVDIPLLTCSHQSCLGRRQRVQRELFHEEEGLYNIDLVALPVKQPGAELRSCFGSNLSLDLQQEGEYEISSTQMPEDVAKVTLSTLDALSVALGKQKVSESSELSRRQERRAMLWWRVGEEQGRLHPLLWHFAVSLETDGNRLQRAITPPAFSISGLLLELSSPLKGDEKERNTIKKKLSILSTFIAPFKYLSPGPTTMEDEDNLSTSSAEVKENRNVGNLEDHPIASTDRARGGTTSSKRKRPLEEGNNGHFCKLQLIWKKVSWSVTPKNALVQLHELKPGLQYKMVSQTGPVHAPVFAVAVEVNGLTFEGTGPTKKKAKMRAAELALKSFVQFPNACQAHFAMGNCISPSTDFTSDQADFPDTLFKEFEPSTHSEDFSVYKPVNNELLSTAYRHGRLLCHTLDLMGHSRPGRPRAAKAESEKNPVVLLNELRSGLRYVCLSETVEKQHIKSFVMAVRVDGRTFEGSGRSKKLAKGQAAQAALQALFNIRLPSHIPSRSKCHHLPQVTNLQKCPRSSIKGVKKFFLTVFQDFADSVYQMVAQKFQELTDNFTSMHARHKTLAGIVMTKGLDIRQAQVIVLSSGTKCINGEYINDQGLAVNDCHAEIVARRAFVHFLYSQLELHLSKRREDWERSIFVRLKEGGYRLRENILFHLYVSTSPCGDARLNSPYEITTDLNSSKHIVRKYRGHLRTKIESGEGTIPVRCHNTVQTWDGVLLGEQLITMSCTDKIARWNILGLQGALLSSFIEPMYLHSIIVGSLCHTGHLSRVMSHRIEDIGPLPASYRRNQLLLSGVSHAGARQPGKSPGFSVNWMEGSSELEVINASTGKRSCGSPSRLCKHMFFTRWAKLHGKLSTRVPSHGEMPSVYSEAKLVAQTYQSVKQQLFKAFQKAGLGTWVKKPPEQDQFLLTAANFTCLGPVHLTCLSDTSQDADGSESPLCYLQRCTALQGLPMTGFAGTCTRSCPLTQLSLQSPSVIWAADVPKGQQAGAPTAGGVGETLAVVAPGTLAAPSEGQKPQGSQRGSRGFSCRDPQGREGYCDNQAPRLVIFKDIEKSVAGLNDALLQGIHKCKPGFSCQDEFSTGDQTESPLQVPLQPIMPLNDPSQEETAPSFTHNVTKKYLPQREIMTEKCLYKMICATQNCVKETQFLRVWPLPLLEGNPGSCIKRSVHGQMIPVKLSASHRTFCFSIIYFFHLTQYLFDPLTRENTFEEPFSLFRTFAVKVQLCFLCAAFLKYYFIFFCSYLRAAVELHRVLCLHPAPPPAQEPPSELINHWQQQPVLGKWQELPRKRAHPYSCGAEEMVPSPGAVLSQEQTSQPSQVQESGEAKLCREDFQNHPLQTHSPVQCMTIGRGFATASIDIVGWKWAPHLPACRLGLWAEHQIVPCRIEYYISLSQRTVDYSSHDAWHPYSVVNNKQWGCSFEVFPTWNYWSVLEAENNLSQKLKSTVYLRAQEKLWDTQTSSKGLISHLGVQSPSLGPDPKLAISARQNCKHPGGQWPEGNITPLYATDAQDFPGAGESRAVAIYSPCSSVGRGTSGVSLDLHGGYPDHLNWSSL</sequence>
<evidence type="ECO:0000259" key="10">
    <source>
        <dbReference type="PROSITE" id="PS50137"/>
    </source>
</evidence>
<evidence type="ECO:0000256" key="5">
    <source>
        <dbReference type="ARBA" id="ARBA00022833"/>
    </source>
</evidence>
<evidence type="ECO:0000256" key="4">
    <source>
        <dbReference type="ARBA" id="ARBA00022801"/>
    </source>
</evidence>
<dbReference type="InterPro" id="IPR044460">
    <property type="entry name" value="ADAR3_DSRM_1"/>
</dbReference>
<evidence type="ECO:0000256" key="9">
    <source>
        <dbReference type="SAM" id="MobiDB-lite"/>
    </source>
</evidence>
<proteinExistence type="predicted"/>
<evidence type="ECO:0000256" key="8">
    <source>
        <dbReference type="PROSITE-ProRule" id="PRU00266"/>
    </source>
</evidence>
<name>A0A835U0Y9_9PASS</name>
<feature type="compositionally biased region" description="Polar residues" evidence="9">
    <location>
        <begin position="427"/>
        <end position="443"/>
    </location>
</feature>
<keyword evidence="6 8" id="KW-0694">RNA-binding</keyword>
<dbReference type="CDD" id="cd19896">
    <property type="entry name" value="DSRM_RED2_rpt1"/>
    <property type="match status" value="1"/>
</dbReference>
<evidence type="ECO:0000313" key="14">
    <source>
        <dbReference type="Proteomes" id="UP000618051"/>
    </source>
</evidence>
<dbReference type="SUPFAM" id="SSF54768">
    <property type="entry name" value="dsRNA-binding domain-like"/>
    <property type="match status" value="2"/>
</dbReference>
<reference evidence="13" key="3">
    <citation type="submission" date="2022-01" db="EMBL/GenBank/DDBJ databases">
        <authorList>
            <person name="Rubenstein D.R."/>
        </authorList>
    </citation>
    <scope>NUCLEOTIDE SEQUENCE</scope>
    <source>
        <strain evidence="13">SS15</strain>
        <tissue evidence="13">Liver</tissue>
    </source>
</reference>
<reference evidence="12" key="1">
    <citation type="submission" date="2020-10" db="EMBL/GenBank/DDBJ databases">
        <title>Feather gene expression reveals the developmental basis of iridescence in African starlings.</title>
        <authorList>
            <person name="Rubenstein D.R."/>
        </authorList>
    </citation>
    <scope>NUCLEOTIDE SEQUENCE</scope>
    <source>
        <strain evidence="12">SS15</strain>
        <tissue evidence="12">Liver</tissue>
    </source>
</reference>
<dbReference type="GO" id="GO:0008251">
    <property type="term" value="F:tRNA-specific adenosine deaminase activity"/>
    <property type="evidence" value="ECO:0007669"/>
    <property type="project" value="TreeGrafter"/>
</dbReference>
<feature type="domain" description="DRBM" evidence="10">
    <location>
        <begin position="898"/>
        <end position="962"/>
    </location>
</feature>
<protein>
    <recommendedName>
        <fullName evidence="15">Double-stranded RNA-specific editase B2</fullName>
    </recommendedName>
</protein>
<dbReference type="GO" id="GO:0006382">
    <property type="term" value="P:adenosine to inosine editing"/>
    <property type="evidence" value="ECO:0007669"/>
    <property type="project" value="TreeGrafter"/>
</dbReference>
<dbReference type="Pfam" id="PF00035">
    <property type="entry name" value="dsrm"/>
    <property type="match status" value="2"/>
</dbReference>
<dbReference type="Proteomes" id="UP000618051">
    <property type="component" value="Unassembled WGS sequence"/>
</dbReference>
<dbReference type="GO" id="GO:0003725">
    <property type="term" value="F:double-stranded RNA binding"/>
    <property type="evidence" value="ECO:0007669"/>
    <property type="project" value="TreeGrafter"/>
</dbReference>
<dbReference type="PANTHER" id="PTHR10910:SF17">
    <property type="entry name" value="DOUBLE-STRANDED RNA-SPECIFIC EDITASE B2"/>
    <property type="match status" value="1"/>
</dbReference>
<dbReference type="GO" id="GO:0003726">
    <property type="term" value="F:double-stranded RNA adenosine deaminase activity"/>
    <property type="evidence" value="ECO:0007669"/>
    <property type="project" value="TreeGrafter"/>
</dbReference>
<keyword evidence="5" id="KW-0862">Zinc</keyword>
<reference evidence="13 14" key="2">
    <citation type="journal article" date="2021" name="J. Hered.">
        <title>Feather Gene Expression Elucidates the Developmental Basis of Plumage Iridescence in African Starlings.</title>
        <authorList>
            <person name="Rubenstein D.R."/>
            <person name="Corvelo A."/>
            <person name="MacManes M.D."/>
            <person name="Maia R."/>
            <person name="Narzisi G."/>
            <person name="Rousaki A."/>
            <person name="Vandenabeele P."/>
            <person name="Shawkey M.D."/>
            <person name="Solomon J."/>
        </authorList>
    </citation>
    <scope>NUCLEOTIDE SEQUENCE [LARGE SCALE GENOMIC DNA]</scope>
    <source>
        <strain evidence="13">SS15</strain>
    </source>
</reference>
<gene>
    <name evidence="13" type="ORF">IHE44_0000139</name>
    <name evidence="12" type="ORF">IHE44_007830</name>
</gene>
<accession>A0A835U0Y9</accession>
<keyword evidence="3" id="KW-0677">Repeat</keyword>
<evidence type="ECO:0000256" key="3">
    <source>
        <dbReference type="ARBA" id="ARBA00022737"/>
    </source>
</evidence>
<dbReference type="GO" id="GO:0046872">
    <property type="term" value="F:metal ion binding"/>
    <property type="evidence" value="ECO:0007669"/>
    <property type="project" value="UniProtKB-KW"/>
</dbReference>
<dbReference type="GO" id="GO:0005730">
    <property type="term" value="C:nucleolus"/>
    <property type="evidence" value="ECO:0007669"/>
    <property type="project" value="TreeGrafter"/>
</dbReference>
<dbReference type="Pfam" id="PF02137">
    <property type="entry name" value="A_deamin"/>
    <property type="match status" value="1"/>
</dbReference>
<keyword evidence="14" id="KW-1185">Reference proteome</keyword>
<feature type="domain" description="DRBM" evidence="10">
    <location>
        <begin position="741"/>
        <end position="807"/>
    </location>
</feature>
<keyword evidence="7" id="KW-0539">Nucleus</keyword>